<proteinExistence type="predicted"/>
<dbReference type="AlphaFoldDB" id="A0AA35YUW7"/>
<keyword evidence="3" id="KW-1185">Reference proteome</keyword>
<feature type="compositionally biased region" description="Basic and acidic residues" evidence="1">
    <location>
        <begin position="101"/>
        <end position="117"/>
    </location>
</feature>
<organism evidence="2 3">
    <name type="scientific">Lactuca saligna</name>
    <name type="common">Willowleaf lettuce</name>
    <dbReference type="NCBI Taxonomy" id="75948"/>
    <lineage>
        <taxon>Eukaryota</taxon>
        <taxon>Viridiplantae</taxon>
        <taxon>Streptophyta</taxon>
        <taxon>Embryophyta</taxon>
        <taxon>Tracheophyta</taxon>
        <taxon>Spermatophyta</taxon>
        <taxon>Magnoliopsida</taxon>
        <taxon>eudicotyledons</taxon>
        <taxon>Gunneridae</taxon>
        <taxon>Pentapetalae</taxon>
        <taxon>asterids</taxon>
        <taxon>campanulids</taxon>
        <taxon>Asterales</taxon>
        <taxon>Asteraceae</taxon>
        <taxon>Cichorioideae</taxon>
        <taxon>Cichorieae</taxon>
        <taxon>Lactucinae</taxon>
        <taxon>Lactuca</taxon>
    </lineage>
</organism>
<sequence>MNQKIDTKLAARKSIRASGRKPMLDLLSVDVGRRRRSDWVCCDDCHKRRRISVILADSVESTKCRWYTEVFSKTKDSKKVYMLRLEREALVSGSGSGSKRTWREAVDDKAPQSERGIKSRAILGR</sequence>
<feature type="region of interest" description="Disordered" evidence="1">
    <location>
        <begin position="91"/>
        <end position="125"/>
    </location>
</feature>
<evidence type="ECO:0008006" key="4">
    <source>
        <dbReference type="Google" id="ProtNLM"/>
    </source>
</evidence>
<dbReference type="Gene3D" id="3.30.40.100">
    <property type="match status" value="1"/>
</dbReference>
<dbReference type="EMBL" id="OX465080">
    <property type="protein sequence ID" value="CAI9280715.1"/>
    <property type="molecule type" value="Genomic_DNA"/>
</dbReference>
<protein>
    <recommendedName>
        <fullName evidence="4">CW-type domain-containing protein</fullName>
    </recommendedName>
</protein>
<evidence type="ECO:0000256" key="1">
    <source>
        <dbReference type="SAM" id="MobiDB-lite"/>
    </source>
</evidence>
<evidence type="ECO:0000313" key="2">
    <source>
        <dbReference type="EMBL" id="CAI9280715.1"/>
    </source>
</evidence>
<dbReference type="Proteomes" id="UP001177003">
    <property type="component" value="Chromosome 4"/>
</dbReference>
<accession>A0AA35YUW7</accession>
<name>A0AA35YUW7_LACSI</name>
<evidence type="ECO:0000313" key="3">
    <source>
        <dbReference type="Proteomes" id="UP001177003"/>
    </source>
</evidence>
<gene>
    <name evidence="2" type="ORF">LSALG_LOCUS20448</name>
</gene>
<reference evidence="2" key="1">
    <citation type="submission" date="2023-04" db="EMBL/GenBank/DDBJ databases">
        <authorList>
            <person name="Vijverberg K."/>
            <person name="Xiong W."/>
            <person name="Schranz E."/>
        </authorList>
    </citation>
    <scope>NUCLEOTIDE SEQUENCE</scope>
</reference>